<feature type="transmembrane region" description="Helical" evidence="6">
    <location>
        <begin position="212"/>
        <end position="235"/>
    </location>
</feature>
<dbReference type="InterPro" id="IPR050833">
    <property type="entry name" value="Poly_Biosynth_Transport"/>
</dbReference>
<keyword evidence="4 6" id="KW-1133">Transmembrane helix</keyword>
<dbReference type="PANTHER" id="PTHR30250:SF11">
    <property type="entry name" value="O-ANTIGEN TRANSPORTER-RELATED"/>
    <property type="match status" value="1"/>
</dbReference>
<name>A0A511QVE0_9VIBR</name>
<feature type="transmembrane region" description="Helical" evidence="6">
    <location>
        <begin position="174"/>
        <end position="192"/>
    </location>
</feature>
<dbReference type="PANTHER" id="PTHR30250">
    <property type="entry name" value="PST FAMILY PREDICTED COLANIC ACID TRANSPORTER"/>
    <property type="match status" value="1"/>
</dbReference>
<feature type="transmembrane region" description="Helical" evidence="6">
    <location>
        <begin position="247"/>
        <end position="270"/>
    </location>
</feature>
<feature type="transmembrane region" description="Helical" evidence="6">
    <location>
        <begin position="329"/>
        <end position="350"/>
    </location>
</feature>
<feature type="transmembrane region" description="Helical" evidence="6">
    <location>
        <begin position="7"/>
        <end position="28"/>
    </location>
</feature>
<protein>
    <submittedName>
        <fullName evidence="7">Polysaccharide biosynthesis protein</fullName>
    </submittedName>
</protein>
<keyword evidence="5 6" id="KW-0472">Membrane</keyword>
<dbReference type="GO" id="GO:0005886">
    <property type="term" value="C:plasma membrane"/>
    <property type="evidence" value="ECO:0007669"/>
    <property type="project" value="UniProtKB-SubCell"/>
</dbReference>
<comment type="caution">
    <text evidence="7">The sequence shown here is derived from an EMBL/GenBank/DDBJ whole genome shotgun (WGS) entry which is preliminary data.</text>
</comment>
<evidence type="ECO:0000256" key="4">
    <source>
        <dbReference type="ARBA" id="ARBA00022989"/>
    </source>
</evidence>
<feature type="transmembrane region" description="Helical" evidence="6">
    <location>
        <begin position="383"/>
        <end position="403"/>
    </location>
</feature>
<dbReference type="Proteomes" id="UP000321113">
    <property type="component" value="Unassembled WGS sequence"/>
</dbReference>
<dbReference type="EMBL" id="BJXK01000021">
    <property type="protein sequence ID" value="GEM81330.1"/>
    <property type="molecule type" value="Genomic_DNA"/>
</dbReference>
<feature type="transmembrane region" description="Helical" evidence="6">
    <location>
        <begin position="357"/>
        <end position="377"/>
    </location>
</feature>
<evidence type="ECO:0000256" key="1">
    <source>
        <dbReference type="ARBA" id="ARBA00004651"/>
    </source>
</evidence>
<feature type="transmembrane region" description="Helical" evidence="6">
    <location>
        <begin position="291"/>
        <end position="309"/>
    </location>
</feature>
<reference evidence="7 8" key="1">
    <citation type="submission" date="2019-07" db="EMBL/GenBank/DDBJ databases">
        <title>Whole genome shotgun sequence of Vibrio superstes NBRC 103154.</title>
        <authorList>
            <person name="Hosoyama A."/>
            <person name="Uohara A."/>
            <person name="Ohji S."/>
            <person name="Ichikawa N."/>
        </authorList>
    </citation>
    <scope>NUCLEOTIDE SEQUENCE [LARGE SCALE GENOMIC DNA]</scope>
    <source>
        <strain evidence="7 8">NBRC 103154</strain>
    </source>
</reference>
<evidence type="ECO:0000313" key="8">
    <source>
        <dbReference type="Proteomes" id="UP000321113"/>
    </source>
</evidence>
<evidence type="ECO:0000256" key="3">
    <source>
        <dbReference type="ARBA" id="ARBA00022692"/>
    </source>
</evidence>
<sequence length="420" mass="47424">MSLIKNSIIYTMGNSISALAPFVLLSIFTRKLSVAEFGELAVFQSLIIGLSAFIGINTIGAANRNFYEEGSHEDNKLYNTACFNIFFISVFIVASALLLFWSSLNDWVDINNEWIAYAIVIASVNYVLGFRLGQWQIREQSTPYAITQVTNSMFNMLLSIVFVVLMNQGSEGRVISQLISSLIILGICLYFIKVDDLIKYKLPRYEDIIRALSFGVPLIPHVFGMFLLSAVDRLIISNKMGLESAGIYLVAFQVSMGLVLVFDALNKACIPWLYNNLNSSKHSDKLKVVKYTYCAFISLVVIAVFSYFISPKLLLILAGDKYIESCKYVGLLFVGQIFSGMYLIVTNYLFYSKRTGILSLITIFSGTINIVLILAFIENYGLMAVSWSFVISRFIQFILVWYASSKFIDMPWAFEKNRVR</sequence>
<feature type="transmembrane region" description="Helical" evidence="6">
    <location>
        <begin position="144"/>
        <end position="168"/>
    </location>
</feature>
<feature type="transmembrane region" description="Helical" evidence="6">
    <location>
        <begin position="114"/>
        <end position="132"/>
    </location>
</feature>
<keyword evidence="3 6" id="KW-0812">Transmembrane</keyword>
<proteinExistence type="predicted"/>
<evidence type="ECO:0000256" key="2">
    <source>
        <dbReference type="ARBA" id="ARBA00022475"/>
    </source>
</evidence>
<organism evidence="7 8">
    <name type="scientific">Vibrio superstes NBRC 103154</name>
    <dbReference type="NCBI Taxonomy" id="1219062"/>
    <lineage>
        <taxon>Bacteria</taxon>
        <taxon>Pseudomonadati</taxon>
        <taxon>Pseudomonadota</taxon>
        <taxon>Gammaproteobacteria</taxon>
        <taxon>Vibrionales</taxon>
        <taxon>Vibrionaceae</taxon>
        <taxon>Vibrio</taxon>
    </lineage>
</organism>
<gene>
    <name evidence="7" type="primary">cpsL</name>
    <name evidence="7" type="ORF">VSU01S_35750</name>
</gene>
<accession>A0A511QVE0</accession>
<evidence type="ECO:0000313" key="7">
    <source>
        <dbReference type="EMBL" id="GEM81330.1"/>
    </source>
</evidence>
<dbReference type="AlphaFoldDB" id="A0A511QVE0"/>
<dbReference type="RefSeq" id="WP_119008240.1">
    <property type="nucleotide sequence ID" value="NZ_BJXK01000021.1"/>
</dbReference>
<dbReference type="Pfam" id="PF01943">
    <property type="entry name" value="Polysacc_synt"/>
    <property type="match status" value="1"/>
</dbReference>
<comment type="subcellular location">
    <subcellularLocation>
        <location evidence="1">Cell membrane</location>
        <topology evidence="1">Multi-pass membrane protein</topology>
    </subcellularLocation>
</comment>
<feature type="transmembrane region" description="Helical" evidence="6">
    <location>
        <begin position="81"/>
        <end position="102"/>
    </location>
</feature>
<feature type="transmembrane region" description="Helical" evidence="6">
    <location>
        <begin position="40"/>
        <end position="60"/>
    </location>
</feature>
<evidence type="ECO:0000256" key="5">
    <source>
        <dbReference type="ARBA" id="ARBA00023136"/>
    </source>
</evidence>
<evidence type="ECO:0000256" key="6">
    <source>
        <dbReference type="SAM" id="Phobius"/>
    </source>
</evidence>
<dbReference type="InterPro" id="IPR002797">
    <property type="entry name" value="Polysacc_synth"/>
</dbReference>
<dbReference type="OrthoDB" id="9815248at2"/>
<keyword evidence="8" id="KW-1185">Reference proteome</keyword>
<keyword evidence="2" id="KW-1003">Cell membrane</keyword>